<protein>
    <recommendedName>
        <fullName evidence="4">CxC6 like cysteine cluster associated with KDZ domain-containing protein</fullName>
    </recommendedName>
</protein>
<reference evidence="2 3" key="1">
    <citation type="submission" date="2024-02" db="EMBL/GenBank/DDBJ databases">
        <authorList>
            <person name="Daric V."/>
            <person name="Darras S."/>
        </authorList>
    </citation>
    <scope>NUCLEOTIDE SEQUENCE [LARGE SCALE GENOMIC DNA]</scope>
</reference>
<feature type="compositionally biased region" description="Polar residues" evidence="1">
    <location>
        <begin position="49"/>
        <end position="58"/>
    </location>
</feature>
<accession>A0ABP0FTH8</accession>
<evidence type="ECO:0000256" key="1">
    <source>
        <dbReference type="SAM" id="MobiDB-lite"/>
    </source>
</evidence>
<keyword evidence="3" id="KW-1185">Reference proteome</keyword>
<organism evidence="2 3">
    <name type="scientific">Clavelina lepadiformis</name>
    <name type="common">Light-bulb sea squirt</name>
    <name type="synonym">Ascidia lepadiformis</name>
    <dbReference type="NCBI Taxonomy" id="159417"/>
    <lineage>
        <taxon>Eukaryota</taxon>
        <taxon>Metazoa</taxon>
        <taxon>Chordata</taxon>
        <taxon>Tunicata</taxon>
        <taxon>Ascidiacea</taxon>
        <taxon>Aplousobranchia</taxon>
        <taxon>Clavelinidae</taxon>
        <taxon>Clavelina</taxon>
    </lineage>
</organism>
<evidence type="ECO:0008006" key="4">
    <source>
        <dbReference type="Google" id="ProtNLM"/>
    </source>
</evidence>
<dbReference type="Proteomes" id="UP001642483">
    <property type="component" value="Unassembled WGS sequence"/>
</dbReference>
<dbReference type="EMBL" id="CAWYQH010000096">
    <property type="protein sequence ID" value="CAK8682944.1"/>
    <property type="molecule type" value="Genomic_DNA"/>
</dbReference>
<sequence length="98" mass="10848">MTFPVPGLYQQHERCSIEQCTNTVTVKYVSCSHGFCSEHEQVGVADCSGCSSPATSQDAPDEEDPQASIHKDDHRPDRVFEAPSSDEENDQVEAFLEE</sequence>
<evidence type="ECO:0000313" key="2">
    <source>
        <dbReference type="EMBL" id="CAK8682944.1"/>
    </source>
</evidence>
<evidence type="ECO:0000313" key="3">
    <source>
        <dbReference type="Proteomes" id="UP001642483"/>
    </source>
</evidence>
<feature type="compositionally biased region" description="Basic and acidic residues" evidence="1">
    <location>
        <begin position="69"/>
        <end position="80"/>
    </location>
</feature>
<feature type="region of interest" description="Disordered" evidence="1">
    <location>
        <begin position="49"/>
        <end position="98"/>
    </location>
</feature>
<proteinExistence type="predicted"/>
<name>A0ABP0FTH8_CLALP</name>
<comment type="caution">
    <text evidence="2">The sequence shown here is derived from an EMBL/GenBank/DDBJ whole genome shotgun (WGS) entry which is preliminary data.</text>
</comment>
<feature type="compositionally biased region" description="Acidic residues" evidence="1">
    <location>
        <begin position="84"/>
        <end position="98"/>
    </location>
</feature>
<gene>
    <name evidence="2" type="ORF">CVLEPA_LOCUS14064</name>
</gene>